<feature type="region of interest" description="Disordered" evidence="1">
    <location>
        <begin position="86"/>
        <end position="127"/>
    </location>
</feature>
<reference evidence="2 3" key="1">
    <citation type="submission" date="2024-01" db="EMBL/GenBank/DDBJ databases">
        <title>The complete chloroplast genome sequence of Lithospermum erythrorhizon: insights into the phylogenetic relationship among Boraginaceae species and the maternal lineages of purple gromwells.</title>
        <authorList>
            <person name="Okada T."/>
            <person name="Watanabe K."/>
        </authorList>
    </citation>
    <scope>NUCLEOTIDE SEQUENCE [LARGE SCALE GENOMIC DNA]</scope>
</reference>
<accession>A0AAV3PH85</accession>
<evidence type="ECO:0000313" key="2">
    <source>
        <dbReference type="EMBL" id="GAA0150646.1"/>
    </source>
</evidence>
<dbReference type="EMBL" id="BAABME010001628">
    <property type="protein sequence ID" value="GAA0150646.1"/>
    <property type="molecule type" value="Genomic_DNA"/>
</dbReference>
<dbReference type="Proteomes" id="UP001454036">
    <property type="component" value="Unassembled WGS sequence"/>
</dbReference>
<dbReference type="AlphaFoldDB" id="A0AAV3PH85"/>
<evidence type="ECO:0000256" key="1">
    <source>
        <dbReference type="SAM" id="MobiDB-lite"/>
    </source>
</evidence>
<name>A0AAV3PH85_LITER</name>
<keyword evidence="3" id="KW-1185">Reference proteome</keyword>
<organism evidence="2 3">
    <name type="scientific">Lithospermum erythrorhizon</name>
    <name type="common">Purple gromwell</name>
    <name type="synonym">Lithospermum officinale var. erythrorhizon</name>
    <dbReference type="NCBI Taxonomy" id="34254"/>
    <lineage>
        <taxon>Eukaryota</taxon>
        <taxon>Viridiplantae</taxon>
        <taxon>Streptophyta</taxon>
        <taxon>Embryophyta</taxon>
        <taxon>Tracheophyta</taxon>
        <taxon>Spermatophyta</taxon>
        <taxon>Magnoliopsida</taxon>
        <taxon>eudicotyledons</taxon>
        <taxon>Gunneridae</taxon>
        <taxon>Pentapetalae</taxon>
        <taxon>asterids</taxon>
        <taxon>lamiids</taxon>
        <taxon>Boraginales</taxon>
        <taxon>Boraginaceae</taxon>
        <taxon>Boraginoideae</taxon>
        <taxon>Lithospermeae</taxon>
        <taxon>Lithospermum</taxon>
    </lineage>
</organism>
<protein>
    <submittedName>
        <fullName evidence="2">Uncharacterized protein</fullName>
    </submittedName>
</protein>
<gene>
    <name evidence="2" type="ORF">LIER_09539</name>
</gene>
<comment type="caution">
    <text evidence="2">The sequence shown here is derived from an EMBL/GenBank/DDBJ whole genome shotgun (WGS) entry which is preliminary data.</text>
</comment>
<sequence>MTATDQSVVEQVVAIEEVAERILQTTAEDMARLHNMGEKLELDSIKVTFQGKTYLMMLRRTFGKNAENQRRLLLLSYYEDPTSTTKALPYTRSQSAGTSNSDCGSSNQEKGVDISLSGSSNQEKGVDISLSPIKRQMSEIAITSEQGLQQLVPTRDLLQGSYQCVS</sequence>
<evidence type="ECO:0000313" key="3">
    <source>
        <dbReference type="Proteomes" id="UP001454036"/>
    </source>
</evidence>
<proteinExistence type="predicted"/>
<feature type="compositionally biased region" description="Polar residues" evidence="1">
    <location>
        <begin position="86"/>
        <end position="109"/>
    </location>
</feature>